<dbReference type="PANTHER" id="PTHR34597:SF1">
    <property type="entry name" value="HEME_HEMOPEXIN TRANSPORTER PROTEIN HUXB"/>
    <property type="match status" value="1"/>
</dbReference>
<keyword evidence="5" id="KW-0732">Signal</keyword>
<dbReference type="GO" id="GO:0046819">
    <property type="term" value="P:protein secretion by the type V secretion system"/>
    <property type="evidence" value="ECO:0007669"/>
    <property type="project" value="TreeGrafter"/>
</dbReference>
<evidence type="ECO:0000259" key="7">
    <source>
        <dbReference type="Pfam" id="PF08479"/>
    </source>
</evidence>
<dbReference type="GO" id="GO:0008320">
    <property type="term" value="F:protein transmembrane transporter activity"/>
    <property type="evidence" value="ECO:0007669"/>
    <property type="project" value="TreeGrafter"/>
</dbReference>
<dbReference type="Gene3D" id="3.10.20.310">
    <property type="entry name" value="membrane protein fhac"/>
    <property type="match status" value="1"/>
</dbReference>
<feature type="domain" description="Haemolysin activator HlyB C-terminal" evidence="6">
    <location>
        <begin position="200"/>
        <end position="509"/>
    </location>
</feature>
<keyword evidence="3" id="KW-0998">Cell outer membrane</keyword>
<protein>
    <submittedName>
        <fullName evidence="8">ShlB/FhaC/HecB family hemolysin secretion/activation protein</fullName>
    </submittedName>
</protein>
<keyword evidence="1" id="KW-0472">Membrane</keyword>
<evidence type="ECO:0000259" key="6">
    <source>
        <dbReference type="Pfam" id="PF03865"/>
    </source>
</evidence>
<dbReference type="AlphaFoldDB" id="A0A7G9QT22"/>
<accession>A0A7G9QT22</accession>
<dbReference type="RefSeq" id="WP_187570262.1">
    <property type="nucleotide sequence ID" value="NZ_CP060711.1"/>
</dbReference>
<dbReference type="Gene3D" id="2.40.160.50">
    <property type="entry name" value="membrane protein fhac: a member of the omp85/tpsb transporter family"/>
    <property type="match status" value="1"/>
</dbReference>
<dbReference type="GO" id="GO:0098046">
    <property type="term" value="C:type V protein secretion system complex"/>
    <property type="evidence" value="ECO:0007669"/>
    <property type="project" value="TreeGrafter"/>
</dbReference>
<dbReference type="Pfam" id="PF03865">
    <property type="entry name" value="ShlB"/>
    <property type="match status" value="1"/>
</dbReference>
<dbReference type="KEGG" id="tbv:H9L17_15265"/>
<feature type="chain" id="PRO_5028874173" evidence="5">
    <location>
        <begin position="22"/>
        <end position="548"/>
    </location>
</feature>
<evidence type="ECO:0000313" key="9">
    <source>
        <dbReference type="Proteomes" id="UP000515977"/>
    </source>
</evidence>
<dbReference type="Proteomes" id="UP000515977">
    <property type="component" value="Chromosome"/>
</dbReference>
<proteinExistence type="predicted"/>
<evidence type="ECO:0000256" key="4">
    <source>
        <dbReference type="SAM" id="MobiDB-lite"/>
    </source>
</evidence>
<feature type="signal peptide" evidence="5">
    <location>
        <begin position="1"/>
        <end position="21"/>
    </location>
</feature>
<evidence type="ECO:0000256" key="2">
    <source>
        <dbReference type="ARBA" id="ARBA00022692"/>
    </source>
</evidence>
<dbReference type="PANTHER" id="PTHR34597">
    <property type="entry name" value="SLR1661 PROTEIN"/>
    <property type="match status" value="1"/>
</dbReference>
<dbReference type="InterPro" id="IPR005565">
    <property type="entry name" value="Hemolysn_activator_HlyB_C"/>
</dbReference>
<sequence>MKKTTTCLLAGLCLSPLAAMAQTAPTAGQILQQENAPPRAPTTEAPRTRIEETDTAATGGSDTVAVAGIRFSGNTAFADAELQALVADGIAPTMTLDALDALAARVTRHYRDHGYLVARAWLPPQDISGGTVTIAVLEGRVGEVVLDDRTGLAGNATAPLHRLRAGDAVNERRFEDTLLRLSDLPGVEVKSTLRPGESVGTSDFIVDLLPAARFSGSLDLDNFGNRYAGAERLGASLYWNNPAGLGDQLSLRMQAGTSDYGYARLGYQLPFGPFATRVGAAYSSMHYELGKAFSVLDAHGQASVASAYVQQPLLRGRRASWYAALQYDDKHLHDDIDATGLRSRKTLRNATFSLYGNFTDTFGGGASTNLGLGYTRGELGMDALSALIDRLTARSAGGFGKWTFNLQRQQRLPGNWLLAFSANAQWAEKNLDSSEKMLLGGSSGVRAYPQGEASGDSGHVASLELHHAIAGPLEAFGFYDEGCVHLNTDTWKGAGDNHRRLAGYGLGLTWMRGPYSVQAFAAWKDGTGDALSDKDRSPRLWAQAVMRF</sequence>
<evidence type="ECO:0000313" key="8">
    <source>
        <dbReference type="EMBL" id="QNN46497.1"/>
    </source>
</evidence>
<organism evidence="8 9">
    <name type="scientific">Thermomonas brevis</name>
    <dbReference type="NCBI Taxonomy" id="215691"/>
    <lineage>
        <taxon>Bacteria</taxon>
        <taxon>Pseudomonadati</taxon>
        <taxon>Pseudomonadota</taxon>
        <taxon>Gammaproteobacteria</taxon>
        <taxon>Lysobacterales</taxon>
        <taxon>Lysobacteraceae</taxon>
        <taxon>Thermomonas</taxon>
    </lineage>
</organism>
<dbReference type="EMBL" id="CP060711">
    <property type="protein sequence ID" value="QNN46497.1"/>
    <property type="molecule type" value="Genomic_DNA"/>
</dbReference>
<evidence type="ECO:0000256" key="1">
    <source>
        <dbReference type="ARBA" id="ARBA00022452"/>
    </source>
</evidence>
<dbReference type="Pfam" id="PF08479">
    <property type="entry name" value="POTRA_2"/>
    <property type="match status" value="1"/>
</dbReference>
<feature type="region of interest" description="Disordered" evidence="4">
    <location>
        <begin position="29"/>
        <end position="48"/>
    </location>
</feature>
<dbReference type="InterPro" id="IPR013686">
    <property type="entry name" value="Polypept-transport_assoc_ShlB"/>
</dbReference>
<keyword evidence="9" id="KW-1185">Reference proteome</keyword>
<reference evidence="8 9" key="1">
    <citation type="submission" date="2020-08" db="EMBL/GenBank/DDBJ databases">
        <title>Genome sequence of Thermomonas brevis KACC 16975T.</title>
        <authorList>
            <person name="Hyun D.-W."/>
            <person name="Bae J.-W."/>
        </authorList>
    </citation>
    <scope>NUCLEOTIDE SEQUENCE [LARGE SCALE GENOMIC DNA]</scope>
    <source>
        <strain evidence="8 9">KACC 16975</strain>
    </source>
</reference>
<evidence type="ECO:0000256" key="3">
    <source>
        <dbReference type="ARBA" id="ARBA00023237"/>
    </source>
</evidence>
<dbReference type="InterPro" id="IPR051544">
    <property type="entry name" value="TPS_OM_transporter"/>
</dbReference>
<keyword evidence="1" id="KW-1134">Transmembrane beta strand</keyword>
<keyword evidence="2" id="KW-0812">Transmembrane</keyword>
<name>A0A7G9QT22_9GAMM</name>
<feature type="domain" description="Polypeptide-transport-associated ShlB-type" evidence="7">
    <location>
        <begin position="65"/>
        <end position="139"/>
    </location>
</feature>
<evidence type="ECO:0000256" key="5">
    <source>
        <dbReference type="SAM" id="SignalP"/>
    </source>
</evidence>
<gene>
    <name evidence="8" type="ORF">H9L17_15265</name>
</gene>